<proteinExistence type="predicted"/>
<evidence type="ECO:0000313" key="1">
    <source>
        <dbReference type="EMBL" id="BAF36355.1"/>
    </source>
</evidence>
<accession>A0A950</accession>
<dbReference type="AlphaFoldDB" id="A0A950"/>
<organism evidence="1">
    <name type="scientific">Ipomoea trifida</name>
    <name type="common">Morning glory</name>
    <dbReference type="NCBI Taxonomy" id="35884"/>
    <lineage>
        <taxon>Eukaryota</taxon>
        <taxon>Viridiplantae</taxon>
        <taxon>Streptophyta</taxon>
        <taxon>Embryophyta</taxon>
        <taxon>Tracheophyta</taxon>
        <taxon>Spermatophyta</taxon>
        <taxon>Magnoliopsida</taxon>
        <taxon>eudicotyledons</taxon>
        <taxon>Gunneridae</taxon>
        <taxon>Pentapetalae</taxon>
        <taxon>asterids</taxon>
        <taxon>lamiids</taxon>
        <taxon>Solanales</taxon>
        <taxon>Convolvulaceae</taxon>
        <taxon>Ipomoeeae</taxon>
        <taxon>Ipomoea</taxon>
    </lineage>
</organism>
<dbReference type="EMBL" id="AB263749">
    <property type="protein sequence ID" value="BAF36355.1"/>
    <property type="molecule type" value="Genomic_DNA"/>
</dbReference>
<protein>
    <submittedName>
        <fullName evidence="1">Uncharacterized protein</fullName>
    </submittedName>
</protein>
<reference evidence="1" key="1">
    <citation type="journal article" date="2007" name="Sex. Plant Reprod.">
        <title>Physical size of the S locus region defined by genetic recombination and genome sequencing in Ipomoea trifida, Convolvulaceae.</title>
        <authorList>
            <person name="Rahman M.H."/>
            <person name="Tsuchiya T."/>
            <person name="Suwabe K."/>
            <person name="Kohori J."/>
            <person name="Tomita R.N."/>
            <person name="Kagaya Y."/>
            <person name="Kobayashi I."/>
            <person name="Kakeda K."/>
            <person name="Kowyama Y."/>
        </authorList>
    </citation>
    <scope>NUCLEOTIDE SEQUENCE</scope>
</reference>
<sequence length="47" mass="4977">MGTMEDVAEAQTSEQVQTAFVGATERWKARELKVSLAGVVSPVGPTL</sequence>
<name>A0A950_IPOTF</name>